<dbReference type="EMBL" id="JAKNDN010000027">
    <property type="protein sequence ID" value="MCG4960938.1"/>
    <property type="molecule type" value="Genomic_DNA"/>
</dbReference>
<dbReference type="EMBL" id="JAQMRD010000026">
    <property type="protein sequence ID" value="MDB9224524.1"/>
    <property type="molecule type" value="Genomic_DNA"/>
</dbReference>
<evidence type="ECO:0000256" key="3">
    <source>
        <dbReference type="ARBA" id="ARBA00022691"/>
    </source>
</evidence>
<dbReference type="SFLD" id="SFLDG01066">
    <property type="entry name" value="organic_radical-activating_enz"/>
    <property type="match status" value="1"/>
</dbReference>
<dbReference type="EMBL" id="QSCO01000003">
    <property type="protein sequence ID" value="RGY09240.1"/>
    <property type="molecule type" value="Genomic_DNA"/>
</dbReference>
<dbReference type="SUPFAM" id="SSF102114">
    <property type="entry name" value="Radical SAM enzymes"/>
    <property type="match status" value="1"/>
</dbReference>
<evidence type="ECO:0000313" key="8">
    <source>
        <dbReference type="EMBL" id="MCG4960938.1"/>
    </source>
</evidence>
<dbReference type="Gene3D" id="3.20.20.70">
    <property type="entry name" value="Aldolase class I"/>
    <property type="match status" value="1"/>
</dbReference>
<dbReference type="Pfam" id="PF13353">
    <property type="entry name" value="Fer4_12"/>
    <property type="match status" value="1"/>
</dbReference>
<dbReference type="NCBIfam" id="TIGR02491">
    <property type="entry name" value="NrdG"/>
    <property type="match status" value="1"/>
</dbReference>
<comment type="similarity">
    <text evidence="7">Belongs to the organic radical-activating enzymes family.</text>
</comment>
<dbReference type="SFLD" id="SFLDS00029">
    <property type="entry name" value="Radical_SAM"/>
    <property type="match status" value="1"/>
</dbReference>
<name>A0A1Y3ZQ15_9BACT</name>
<dbReference type="EMBL" id="QRYW01000018">
    <property type="protein sequence ID" value="RGV26393.1"/>
    <property type="molecule type" value="Genomic_DNA"/>
</dbReference>
<evidence type="ECO:0000256" key="1">
    <source>
        <dbReference type="ARBA" id="ARBA00001966"/>
    </source>
</evidence>
<keyword evidence="6" id="KW-0411">Iron-sulfur</keyword>
<evidence type="ECO:0000313" key="12">
    <source>
        <dbReference type="EMBL" id="RGY09240.1"/>
    </source>
</evidence>
<dbReference type="InterPro" id="IPR007197">
    <property type="entry name" value="rSAM"/>
</dbReference>
<evidence type="ECO:0000313" key="15">
    <source>
        <dbReference type="Proteomes" id="UP000284434"/>
    </source>
</evidence>
<comment type="function">
    <text evidence="7">Activation of anaerobic ribonucleoside-triphosphate reductase under anaerobic conditions by generation of an organic free radical, using S-adenosylmethionine and reduced flavodoxin as cosubstrates to produce 5'-deoxy-adenosine.</text>
</comment>
<dbReference type="PANTHER" id="PTHR30352:SF2">
    <property type="entry name" value="ANAEROBIC RIBONUCLEOSIDE-TRIPHOSPHATE REDUCTASE-ACTIVATING PROTEIN"/>
    <property type="match status" value="1"/>
</dbReference>
<evidence type="ECO:0000256" key="7">
    <source>
        <dbReference type="PIRNR" id="PIRNR000368"/>
    </source>
</evidence>
<dbReference type="PANTHER" id="PTHR30352">
    <property type="entry name" value="PYRUVATE FORMATE-LYASE-ACTIVATING ENZYME"/>
    <property type="match status" value="1"/>
</dbReference>
<dbReference type="InterPro" id="IPR058240">
    <property type="entry name" value="rSAM_sf"/>
</dbReference>
<comment type="cofactor">
    <cofactor evidence="1">
        <name>[4Fe-4S] cluster</name>
        <dbReference type="ChEBI" id="CHEBI:49883"/>
    </cofactor>
</comment>
<dbReference type="EMBL" id="QRYC01000027">
    <property type="protein sequence ID" value="RGU54667.1"/>
    <property type="molecule type" value="Genomic_DNA"/>
</dbReference>
<dbReference type="EC" id="1.97.1.-" evidence="7"/>
<dbReference type="GO" id="GO:0051539">
    <property type="term" value="F:4 iron, 4 sulfur cluster binding"/>
    <property type="evidence" value="ECO:0007669"/>
    <property type="project" value="UniProtKB-KW"/>
</dbReference>
<evidence type="ECO:0000313" key="11">
    <source>
        <dbReference type="EMBL" id="RGV26393.1"/>
    </source>
</evidence>
<dbReference type="Proteomes" id="UP000284243">
    <property type="component" value="Unassembled WGS sequence"/>
</dbReference>
<evidence type="ECO:0000313" key="13">
    <source>
        <dbReference type="Proteomes" id="UP000283426"/>
    </source>
</evidence>
<dbReference type="GO" id="GO:0004748">
    <property type="term" value="F:ribonucleoside-diphosphate reductase activity, thioredoxin disulfide as acceptor"/>
    <property type="evidence" value="ECO:0007669"/>
    <property type="project" value="TreeGrafter"/>
</dbReference>
<sequence length="171" mass="19442">MNLFLLDIIEDTVVDGPGFRTSLYAAGCRHHCPGCHNPQSWEREHGHAVGVEEVAERLLTDPFSNITFSGGDPLEQVEAFTELAKLIKNKSKKNIWCYTGYRYEEVCRSARLAQILPYIDVLVDGRFNQHLRDTDLLFRGSSNQRLIDVPESLLKGKIQLYDYSPYPVIAV</sequence>
<evidence type="ECO:0000256" key="2">
    <source>
        <dbReference type="ARBA" id="ARBA00022485"/>
    </source>
</evidence>
<dbReference type="InterPro" id="IPR012837">
    <property type="entry name" value="NrdG"/>
</dbReference>
<dbReference type="GO" id="GO:0043365">
    <property type="term" value="F:[formate-C-acetyltransferase]-activating enzyme activity"/>
    <property type="evidence" value="ECO:0007669"/>
    <property type="project" value="InterPro"/>
</dbReference>
<keyword evidence="2" id="KW-0004">4Fe-4S</keyword>
<keyword evidence="4" id="KW-0479">Metal-binding</keyword>
<dbReference type="SFLD" id="SFLDG01063">
    <property type="entry name" value="activating_enzymes__group_1"/>
    <property type="match status" value="1"/>
</dbReference>
<dbReference type="InterPro" id="IPR013785">
    <property type="entry name" value="Aldolase_TIM"/>
</dbReference>
<protein>
    <recommendedName>
        <fullName evidence="7">Anaerobic ribonucleoside-triphosphate reductase-activating protein</fullName>
        <ecNumber evidence="7">1.97.1.-</ecNumber>
    </recommendedName>
</protein>
<keyword evidence="5" id="KW-0408">Iron</keyword>
<proteinExistence type="inferred from homology"/>
<accession>A0A1Y3ZQ15</accession>
<reference evidence="13 14" key="1">
    <citation type="submission" date="2018-08" db="EMBL/GenBank/DDBJ databases">
        <title>A genome reference for cultivated species of the human gut microbiota.</title>
        <authorList>
            <person name="Zou Y."/>
            <person name="Xue W."/>
            <person name="Luo G."/>
        </authorList>
    </citation>
    <scope>NUCLEOTIDE SEQUENCE [LARGE SCALE GENOMIC DNA]</scope>
    <source>
        <strain evidence="11 13">AF14-6AC</strain>
        <strain evidence="10 14">AF16-14</strain>
        <strain evidence="12 15">OF03-11</strain>
    </source>
</reference>
<evidence type="ECO:0000313" key="10">
    <source>
        <dbReference type="EMBL" id="RGU54667.1"/>
    </source>
</evidence>
<dbReference type="OMA" id="EVNGPGC"/>
<dbReference type="InterPro" id="IPR034457">
    <property type="entry name" value="Organic_radical-activating"/>
</dbReference>
<keyword evidence="3" id="KW-0949">S-adenosyl-L-methionine</keyword>
<dbReference type="Proteomes" id="UP000284434">
    <property type="component" value="Unassembled WGS sequence"/>
</dbReference>
<evidence type="ECO:0000256" key="6">
    <source>
        <dbReference type="ARBA" id="ARBA00023014"/>
    </source>
</evidence>
<organism evidence="10 14">
    <name type="scientific">Odoribacter splanchnicus</name>
    <dbReference type="NCBI Taxonomy" id="28118"/>
    <lineage>
        <taxon>Bacteria</taxon>
        <taxon>Pseudomonadati</taxon>
        <taxon>Bacteroidota</taxon>
        <taxon>Bacteroidia</taxon>
        <taxon>Bacteroidales</taxon>
        <taxon>Odoribacteraceae</taxon>
        <taxon>Odoribacter</taxon>
    </lineage>
</organism>
<evidence type="ECO:0000256" key="4">
    <source>
        <dbReference type="ARBA" id="ARBA00022723"/>
    </source>
</evidence>
<evidence type="ECO:0000313" key="14">
    <source>
        <dbReference type="Proteomes" id="UP000284243"/>
    </source>
</evidence>
<evidence type="ECO:0000313" key="9">
    <source>
        <dbReference type="EMBL" id="MDB9224524.1"/>
    </source>
</evidence>
<dbReference type="PIRSF" id="PIRSF000368">
    <property type="entry name" value="NrdG"/>
    <property type="match status" value="1"/>
</dbReference>
<dbReference type="Proteomes" id="UP000283426">
    <property type="component" value="Unassembled WGS sequence"/>
</dbReference>
<gene>
    <name evidence="10" type="primary">nrdG</name>
    <name evidence="11" type="ORF">DWW24_09600</name>
    <name evidence="10" type="ORF">DWW57_15285</name>
    <name evidence="12" type="ORF">DXA53_02855</name>
    <name evidence="8" type="ORF">L0P03_13940</name>
    <name evidence="9" type="ORF">PN645_16185</name>
</gene>
<dbReference type="SFLD" id="SFLDF00299">
    <property type="entry name" value="anaerobic_ribonucleoside-triph"/>
    <property type="match status" value="1"/>
</dbReference>
<dbReference type="Proteomes" id="UP001199750">
    <property type="component" value="Unassembled WGS sequence"/>
</dbReference>
<reference evidence="9" key="3">
    <citation type="submission" date="2023-01" db="EMBL/GenBank/DDBJ databases">
        <title>Human gut microbiome strain richness.</title>
        <authorList>
            <person name="Chen-Liaw A."/>
        </authorList>
    </citation>
    <scope>NUCLEOTIDE SEQUENCE</scope>
    <source>
        <strain evidence="9">RTP21484st1_B7_RTP21484_190118</strain>
    </source>
</reference>
<comment type="caution">
    <text evidence="10">The sequence shown here is derived from an EMBL/GenBank/DDBJ whole genome shotgun (WGS) entry which is preliminary data.</text>
</comment>
<dbReference type="Proteomes" id="UP001212263">
    <property type="component" value="Unassembled WGS sequence"/>
</dbReference>
<evidence type="ECO:0000256" key="5">
    <source>
        <dbReference type="ARBA" id="ARBA00023004"/>
    </source>
</evidence>
<dbReference type="GO" id="GO:0046872">
    <property type="term" value="F:metal ion binding"/>
    <property type="evidence" value="ECO:0007669"/>
    <property type="project" value="UniProtKB-KW"/>
</dbReference>
<keyword evidence="7" id="KW-0560">Oxidoreductase</keyword>
<reference evidence="8" key="2">
    <citation type="submission" date="2022-01" db="EMBL/GenBank/DDBJ databases">
        <title>Collection of gut derived symbiotic bacterial strains cultured from healthy donors.</title>
        <authorList>
            <person name="Lin H."/>
            <person name="Kohout C."/>
            <person name="Waligurski E."/>
            <person name="Pamer E.G."/>
        </authorList>
    </citation>
    <scope>NUCLEOTIDE SEQUENCE</scope>
    <source>
        <strain evidence="8">DFI.1.149</strain>
    </source>
</reference>
<dbReference type="AlphaFoldDB" id="A0A1Y3ZQ15"/>
<dbReference type="GeneID" id="61275770"/>
<dbReference type="RefSeq" id="WP_013612716.1">
    <property type="nucleotide sequence ID" value="NZ_BAABYK010000001.1"/>
</dbReference>